<dbReference type="EMBL" id="KZ305024">
    <property type="protein sequence ID" value="PIA56421.1"/>
    <property type="molecule type" value="Genomic_DNA"/>
</dbReference>
<keyword evidence="2" id="KW-1185">Reference proteome</keyword>
<organism evidence="1 2">
    <name type="scientific">Aquilegia coerulea</name>
    <name type="common">Rocky mountain columbine</name>
    <dbReference type="NCBI Taxonomy" id="218851"/>
    <lineage>
        <taxon>Eukaryota</taxon>
        <taxon>Viridiplantae</taxon>
        <taxon>Streptophyta</taxon>
        <taxon>Embryophyta</taxon>
        <taxon>Tracheophyta</taxon>
        <taxon>Spermatophyta</taxon>
        <taxon>Magnoliopsida</taxon>
        <taxon>Ranunculales</taxon>
        <taxon>Ranunculaceae</taxon>
        <taxon>Thalictroideae</taxon>
        <taxon>Aquilegia</taxon>
    </lineage>
</organism>
<accession>A0A2G5EL42</accession>
<evidence type="ECO:0000313" key="2">
    <source>
        <dbReference type="Proteomes" id="UP000230069"/>
    </source>
</evidence>
<dbReference type="PANTHER" id="PTHR35506">
    <property type="entry name" value="OS02G0135600 PROTEIN"/>
    <property type="match status" value="1"/>
</dbReference>
<dbReference type="OrthoDB" id="1891406at2759"/>
<gene>
    <name evidence="1" type="ORF">AQUCO_00700622v1</name>
</gene>
<dbReference type="InParanoid" id="A0A2G5EL42"/>
<sequence>MADKPSRGLVFYGDGLAQFVSPSHTHLHELASRGTCGFLSLPHSPPAESEDERVVRELALLLDAYDSYILRNRKHSSVSDCLEKSSVPTISERFMGLRAAIFTNDSSVIPFARFLGFTVVELGDLNMNNGSLKEQPFSELLKLLGFHDAKALETCEFDLIFVHVGSGGNDKDANIGITSNKAELINGLIGRVLERAQLGSEISSRLHFSVVMSYGSSAKNEDSVSNSSLQREINHDLSLLFPRQSYTVTGKDSVNNIRHHCPMLIAQWQNAVTRKDNAERFSFEEFKEHGANLAIPADRFLHELAFKLWKAPKYGA</sequence>
<dbReference type="FunCoup" id="A0A2G5EL42">
    <property type="interactions" value="1728"/>
</dbReference>
<evidence type="ECO:0000313" key="1">
    <source>
        <dbReference type="EMBL" id="PIA56421.1"/>
    </source>
</evidence>
<dbReference type="STRING" id="218851.A0A2G5EL42"/>
<dbReference type="AlphaFoldDB" id="A0A2G5EL42"/>
<dbReference type="PANTHER" id="PTHR35506:SF1">
    <property type="entry name" value="OS02G0135600 PROTEIN"/>
    <property type="match status" value="1"/>
</dbReference>
<name>A0A2G5EL42_AQUCA</name>
<reference evidence="1 2" key="1">
    <citation type="submission" date="2017-09" db="EMBL/GenBank/DDBJ databases">
        <title>WGS assembly of Aquilegia coerulea Goldsmith.</title>
        <authorList>
            <person name="Hodges S."/>
            <person name="Kramer E."/>
            <person name="Nordborg M."/>
            <person name="Tomkins J."/>
            <person name="Borevitz J."/>
            <person name="Derieg N."/>
            <person name="Yan J."/>
            <person name="Mihaltcheva S."/>
            <person name="Hayes R.D."/>
            <person name="Rokhsar D."/>
        </authorList>
    </citation>
    <scope>NUCLEOTIDE SEQUENCE [LARGE SCALE GENOMIC DNA]</scope>
    <source>
        <strain evidence="2">cv. Goldsmith</strain>
    </source>
</reference>
<dbReference type="Proteomes" id="UP000230069">
    <property type="component" value="Unassembled WGS sequence"/>
</dbReference>
<protein>
    <submittedName>
        <fullName evidence="1">Uncharacterized protein</fullName>
    </submittedName>
</protein>
<proteinExistence type="predicted"/>